<proteinExistence type="inferred from homology"/>
<evidence type="ECO:0000256" key="1">
    <source>
        <dbReference type="ARBA" id="ARBA00010641"/>
    </source>
</evidence>
<dbReference type="InterPro" id="IPR014284">
    <property type="entry name" value="RNA_pol_sigma-70_dom"/>
</dbReference>
<dbReference type="CDD" id="cd06171">
    <property type="entry name" value="Sigma70_r4"/>
    <property type="match status" value="1"/>
</dbReference>
<dbReference type="InterPro" id="IPR013249">
    <property type="entry name" value="RNA_pol_sigma70_r4_t2"/>
</dbReference>
<accession>A0A6L9LI74</accession>
<dbReference type="Gene3D" id="1.10.1740.10">
    <property type="match status" value="1"/>
</dbReference>
<dbReference type="Gene3D" id="1.10.10.10">
    <property type="entry name" value="Winged helix-like DNA-binding domain superfamily/Winged helix DNA-binding domain"/>
    <property type="match status" value="1"/>
</dbReference>
<dbReference type="InterPro" id="IPR013324">
    <property type="entry name" value="RNA_pol_sigma_r3/r4-like"/>
</dbReference>
<dbReference type="GO" id="GO:0006352">
    <property type="term" value="P:DNA-templated transcription initiation"/>
    <property type="evidence" value="ECO:0007669"/>
    <property type="project" value="InterPro"/>
</dbReference>
<comment type="similarity">
    <text evidence="1">Belongs to the sigma-70 factor family. ECF subfamily.</text>
</comment>
<dbReference type="SUPFAM" id="SSF88659">
    <property type="entry name" value="Sigma3 and sigma4 domains of RNA polymerase sigma factors"/>
    <property type="match status" value="1"/>
</dbReference>
<evidence type="ECO:0000256" key="2">
    <source>
        <dbReference type="ARBA" id="ARBA00023015"/>
    </source>
</evidence>
<keyword evidence="4" id="KW-0804">Transcription</keyword>
<dbReference type="NCBIfam" id="TIGR02985">
    <property type="entry name" value="Sig70_bacteroi1"/>
    <property type="match status" value="1"/>
</dbReference>
<gene>
    <name evidence="7" type="ORF">GK108_29605</name>
</gene>
<dbReference type="PANTHER" id="PTHR43133:SF46">
    <property type="entry name" value="RNA POLYMERASE SIGMA-70 FACTOR ECF SUBFAMILY"/>
    <property type="match status" value="1"/>
</dbReference>
<dbReference type="InterPro" id="IPR014327">
    <property type="entry name" value="RNA_pol_sigma70_bacteroid"/>
</dbReference>
<dbReference type="InterPro" id="IPR039425">
    <property type="entry name" value="RNA_pol_sigma-70-like"/>
</dbReference>
<dbReference type="SUPFAM" id="SSF88946">
    <property type="entry name" value="Sigma2 domain of RNA polymerase sigma factors"/>
    <property type="match status" value="1"/>
</dbReference>
<reference evidence="7 8" key="1">
    <citation type="submission" date="2020-02" db="EMBL/GenBank/DDBJ databases">
        <title>Draft genome sequence of two Spirosoma agri KCTC 52727 and Spirosoma terrae KCTC 52035.</title>
        <authorList>
            <person name="Rojas J."/>
            <person name="Ambika Manirajan B."/>
            <person name="Suarez C."/>
            <person name="Ratering S."/>
            <person name="Schnell S."/>
        </authorList>
    </citation>
    <scope>NUCLEOTIDE SEQUENCE [LARGE SCALE GENOMIC DNA]</scope>
    <source>
        <strain evidence="7 8">KCTC 52035</strain>
    </source>
</reference>
<dbReference type="InterPro" id="IPR007627">
    <property type="entry name" value="RNA_pol_sigma70_r2"/>
</dbReference>
<keyword evidence="2" id="KW-0805">Transcription regulation</keyword>
<name>A0A6L9LI74_9BACT</name>
<evidence type="ECO:0000313" key="7">
    <source>
        <dbReference type="EMBL" id="NDU99072.1"/>
    </source>
</evidence>
<dbReference type="InterPro" id="IPR013325">
    <property type="entry name" value="RNA_pol_sigma_r2"/>
</dbReference>
<evidence type="ECO:0000259" key="5">
    <source>
        <dbReference type="Pfam" id="PF04542"/>
    </source>
</evidence>
<dbReference type="GO" id="GO:0016987">
    <property type="term" value="F:sigma factor activity"/>
    <property type="evidence" value="ECO:0007669"/>
    <property type="project" value="UniProtKB-KW"/>
</dbReference>
<dbReference type="Proteomes" id="UP000474175">
    <property type="component" value="Unassembled WGS sequence"/>
</dbReference>
<comment type="caution">
    <text evidence="7">The sequence shown here is derived from an EMBL/GenBank/DDBJ whole genome shotgun (WGS) entry which is preliminary data.</text>
</comment>
<dbReference type="AlphaFoldDB" id="A0A6L9LI74"/>
<dbReference type="PANTHER" id="PTHR43133">
    <property type="entry name" value="RNA POLYMERASE ECF-TYPE SIGMA FACTO"/>
    <property type="match status" value="1"/>
</dbReference>
<dbReference type="InterPro" id="IPR036388">
    <property type="entry name" value="WH-like_DNA-bd_sf"/>
</dbReference>
<evidence type="ECO:0000313" key="8">
    <source>
        <dbReference type="Proteomes" id="UP000474175"/>
    </source>
</evidence>
<feature type="domain" description="RNA polymerase sigma-70 region 2" evidence="5">
    <location>
        <begin position="24"/>
        <end position="87"/>
    </location>
</feature>
<evidence type="ECO:0000256" key="3">
    <source>
        <dbReference type="ARBA" id="ARBA00023082"/>
    </source>
</evidence>
<keyword evidence="8" id="KW-1185">Reference proteome</keyword>
<protein>
    <submittedName>
        <fullName evidence="7">RNA polymerase sigma-70 factor</fullName>
    </submittedName>
</protein>
<sequence length="194" mass="22895">MPNDSELFIRTTFATDPKMGCELLFRQYFAPLCSHAIRFVYDRQLAEDLVADLFYAFYTKEIYKQITGSYRAYLYQAVRNRAYNSIRWELDRQETLPDDLDRPDVDTAQPDRLLQQDELYRALEQVVQQLPPQRQRVFLLSRFEGKSYKEIAAEMSLSPKTVENHLLRAVSTVRQYLRQQRLISWGLLIIAALS</sequence>
<dbReference type="Pfam" id="PF04542">
    <property type="entry name" value="Sigma70_r2"/>
    <property type="match status" value="1"/>
</dbReference>
<organism evidence="7 8">
    <name type="scientific">Spirosoma terrae</name>
    <dbReference type="NCBI Taxonomy" id="1968276"/>
    <lineage>
        <taxon>Bacteria</taxon>
        <taxon>Pseudomonadati</taxon>
        <taxon>Bacteroidota</taxon>
        <taxon>Cytophagia</taxon>
        <taxon>Cytophagales</taxon>
        <taxon>Cytophagaceae</taxon>
        <taxon>Spirosoma</taxon>
    </lineage>
</organism>
<evidence type="ECO:0000256" key="4">
    <source>
        <dbReference type="ARBA" id="ARBA00023163"/>
    </source>
</evidence>
<dbReference type="GO" id="GO:0003677">
    <property type="term" value="F:DNA binding"/>
    <property type="evidence" value="ECO:0007669"/>
    <property type="project" value="InterPro"/>
</dbReference>
<evidence type="ECO:0000259" key="6">
    <source>
        <dbReference type="Pfam" id="PF08281"/>
    </source>
</evidence>
<dbReference type="Pfam" id="PF08281">
    <property type="entry name" value="Sigma70_r4_2"/>
    <property type="match status" value="1"/>
</dbReference>
<feature type="domain" description="RNA polymerase sigma factor 70 region 4 type 2" evidence="6">
    <location>
        <begin position="121"/>
        <end position="170"/>
    </location>
</feature>
<dbReference type="NCBIfam" id="TIGR02937">
    <property type="entry name" value="sigma70-ECF"/>
    <property type="match status" value="1"/>
</dbReference>
<keyword evidence="3" id="KW-0731">Sigma factor</keyword>
<dbReference type="EMBL" id="JAAFZH010000023">
    <property type="protein sequence ID" value="NDU99072.1"/>
    <property type="molecule type" value="Genomic_DNA"/>
</dbReference>